<dbReference type="OrthoDB" id="7451790at2759"/>
<dbReference type="AlphaFoldDB" id="A0A3Q3KLU4"/>
<evidence type="ECO:0000256" key="12">
    <source>
        <dbReference type="ARBA" id="ARBA00067351"/>
    </source>
</evidence>
<dbReference type="InterPro" id="IPR032675">
    <property type="entry name" value="LRR_dom_sf"/>
</dbReference>
<comment type="function">
    <text evidence="10">Required for the organization of the mitotic spindle. Maintains the structural integrity of centrosomes during mitosis.</text>
</comment>
<evidence type="ECO:0000256" key="5">
    <source>
        <dbReference type="ARBA" id="ARBA00022737"/>
    </source>
</evidence>
<feature type="coiled-coil region" evidence="13">
    <location>
        <begin position="821"/>
        <end position="929"/>
    </location>
</feature>
<keyword evidence="6" id="KW-0498">Mitosis</keyword>
<feature type="compositionally biased region" description="Basic and acidic residues" evidence="14">
    <location>
        <begin position="322"/>
        <end position="337"/>
    </location>
</feature>
<evidence type="ECO:0000256" key="6">
    <source>
        <dbReference type="ARBA" id="ARBA00022776"/>
    </source>
</evidence>
<dbReference type="Proteomes" id="UP000261640">
    <property type="component" value="Unplaced"/>
</dbReference>
<accession>A0A3Q3KLU4</accession>
<dbReference type="GO" id="GO:0005814">
    <property type="term" value="C:centriole"/>
    <property type="evidence" value="ECO:0007669"/>
    <property type="project" value="UniProtKB-SubCell"/>
</dbReference>
<reference evidence="15" key="2">
    <citation type="submission" date="2025-09" db="UniProtKB">
        <authorList>
            <consortium name="Ensembl"/>
        </authorList>
    </citation>
    <scope>IDENTIFICATION</scope>
</reference>
<feature type="compositionally biased region" description="Basic residues" evidence="14">
    <location>
        <begin position="338"/>
        <end position="351"/>
    </location>
</feature>
<evidence type="ECO:0000256" key="7">
    <source>
        <dbReference type="ARBA" id="ARBA00023054"/>
    </source>
</evidence>
<evidence type="ECO:0000256" key="8">
    <source>
        <dbReference type="ARBA" id="ARBA00023212"/>
    </source>
</evidence>
<dbReference type="FunCoup" id="A0A3Q3KLU4">
    <property type="interactions" value="100"/>
</dbReference>
<dbReference type="InterPro" id="IPR025875">
    <property type="entry name" value="Leu-rich_rpt_4"/>
</dbReference>
<dbReference type="GO" id="GO:0005813">
    <property type="term" value="C:centrosome"/>
    <property type="evidence" value="ECO:0007669"/>
    <property type="project" value="TreeGrafter"/>
</dbReference>
<sequence length="1023" mass="117153">MGNDKRQTKQVIVMGNKELSLIDNNITSLLDVPLHPTVTSLNLHCNHVKRIEGLTSAWHLRHLDLSSNSISKIEGLSSLTSLRTLNLSCNLITKVEGLNGLVNLTRLNLSYNQINNLTGLLYLHGTEYKLKHLSLHSNQLDSIDHLLQCMLGLQSLREVTLSQDHRDNPVCRLPGYREIVMQSLPQISVLDGLDRLGNQSNLGLGSPLDIPGLVAYVDLLLSSDASHNEVVTGDGILNTPRIDDVLTQFHQRIASEAVVDPVAQPDHFQVVRSTLADPADPVNEERIKKLERQVSQLIQQAPAGDKSSTSTRSVVMVRKAKRDIDRTSESDYDSGKENKRRTRIPKHRNSITKRVTTKGQARRSDSDQENHKERSSKSAVGLRRKAGCAGGATTAGPTQRAAETSSDVKNKTGEEATYRTIVEERDQERERRWKAEQAVRKLTEELKRLQTKVSEEKDLQSMALHTTDRLKELLLKEQSGRSEMQTRVDELEGRCQSLIQQLEQARSSEEQLKTALHRLEESISHGEALRACQQAEEMKRYQELQNKAAALKRELDIQRASVRQHKDKLQQMHELLASREQEHRTQLELRLQPGGVDFHEAVAKEVASVEQRHAQREAELQGKLADNRKQYAALEDEFRIALTIEAARFSEVKEACDQMTAELMELKATLAQSQQRENKSGSLVKELTAMVKEQKSRISELIKAKREAVTDLKSRLHSLEAEVEQDQRLGLKLEFLKKDKARLLSQLTAQESVIDGLRAERRIWGQELAQQGASLAQDRGRLEARIEVLSTELETQKKHNERDNDALKIKAKIIDDQTETIRKLKETLQERDDHIHRLREEVVQTHKKFQQQLEEETAQQAELREQLEHLSLRKEELKQQLENKESELEEVKRVYSDSSKRWQEKADLLTRLESQVKRMKENFDSKEHLLLEERDKATEAQKAAVEKLRCVDDAFRRQLESVQATHQTELLRLANEKQKKIEEASQKVFEVEEEMRQLLEETETNKRIMEEKMKRLTSVLKDF</sequence>
<dbReference type="STRING" id="205130.ENSMAMP00000002422"/>
<dbReference type="FunFam" id="3.80.10.10:FF:000148">
    <property type="entry name" value="Leucine rich repeat and coiled-coil centrosomal protein 1"/>
    <property type="match status" value="1"/>
</dbReference>
<protein>
    <recommendedName>
        <fullName evidence="12">Leucine-rich repeat and coiled-coil domain-containing protein 1</fullName>
    </recommendedName>
</protein>
<dbReference type="InParanoid" id="A0A3Q3KLU4"/>
<evidence type="ECO:0000256" key="9">
    <source>
        <dbReference type="ARBA" id="ARBA00023306"/>
    </source>
</evidence>
<evidence type="ECO:0000256" key="2">
    <source>
        <dbReference type="ARBA" id="ARBA00022490"/>
    </source>
</evidence>
<feature type="compositionally biased region" description="Low complexity" evidence="14">
    <location>
        <begin position="307"/>
        <end position="317"/>
    </location>
</feature>
<dbReference type="InterPro" id="IPR003591">
    <property type="entry name" value="Leu-rich_rpt_typical-subtyp"/>
</dbReference>
<dbReference type="Pfam" id="PF12799">
    <property type="entry name" value="LRR_4"/>
    <property type="match status" value="1"/>
</dbReference>
<reference evidence="15" key="1">
    <citation type="submission" date="2025-08" db="UniProtKB">
        <authorList>
            <consortium name="Ensembl"/>
        </authorList>
    </citation>
    <scope>IDENTIFICATION</scope>
</reference>
<dbReference type="GO" id="GO:0005737">
    <property type="term" value="C:cytoplasm"/>
    <property type="evidence" value="ECO:0007669"/>
    <property type="project" value="TreeGrafter"/>
</dbReference>
<proteinExistence type="inferred from homology"/>
<comment type="similarity">
    <text evidence="11">Belongs to the LRRCC1 family.</text>
</comment>
<feature type="coiled-coil region" evidence="13">
    <location>
        <begin position="617"/>
        <end position="729"/>
    </location>
</feature>
<dbReference type="CTD" id="85444"/>
<comment type="subcellular location">
    <subcellularLocation>
        <location evidence="1">Cytoplasm</location>
        <location evidence="1">Cytoskeleton</location>
        <location evidence="1">Microtubule organizing center</location>
        <location evidence="1">Centrosome</location>
        <location evidence="1">Centriole</location>
    </subcellularLocation>
</comment>
<feature type="compositionally biased region" description="Basic and acidic residues" evidence="14">
    <location>
        <begin position="362"/>
        <end position="376"/>
    </location>
</feature>
<dbReference type="Ensembl" id="ENSMAMT00000002471.2">
    <property type="protein sequence ID" value="ENSMAMP00000002422.1"/>
    <property type="gene ID" value="ENSMAMG00000001621.2"/>
</dbReference>
<keyword evidence="4" id="KW-0132">Cell division</keyword>
<dbReference type="SMART" id="SM00365">
    <property type="entry name" value="LRR_SD22"/>
    <property type="match status" value="3"/>
</dbReference>
<evidence type="ECO:0000313" key="15">
    <source>
        <dbReference type="Ensembl" id="ENSMAMP00000002422.1"/>
    </source>
</evidence>
<dbReference type="SMART" id="SM00369">
    <property type="entry name" value="LRR_TYP"/>
    <property type="match status" value="3"/>
</dbReference>
<dbReference type="GeneID" id="113134963"/>
<dbReference type="PANTHER" id="PTHR15454">
    <property type="entry name" value="NISCHARIN RELATED"/>
    <property type="match status" value="1"/>
</dbReference>
<keyword evidence="2" id="KW-0963">Cytoplasm</keyword>
<evidence type="ECO:0000256" key="1">
    <source>
        <dbReference type="ARBA" id="ARBA00004114"/>
    </source>
</evidence>
<dbReference type="PANTHER" id="PTHR15454:SF34">
    <property type="entry name" value="LEUCINE-RICH REPEAT AND COILED-COIL DOMAIN-CONTAINING PROTEIN 1"/>
    <property type="match status" value="1"/>
</dbReference>
<feature type="region of interest" description="Disordered" evidence="14">
    <location>
        <begin position="298"/>
        <end position="429"/>
    </location>
</feature>
<keyword evidence="3" id="KW-0433">Leucine-rich repeat</keyword>
<feature type="coiled-coil region" evidence="13">
    <location>
        <begin position="967"/>
        <end position="1019"/>
    </location>
</feature>
<keyword evidence="9" id="KW-0131">Cell cycle</keyword>
<name>A0A3Q3KLU4_9TELE</name>
<dbReference type="GeneTree" id="ENSGT00940000157414"/>
<keyword evidence="16" id="KW-1185">Reference proteome</keyword>
<evidence type="ECO:0000256" key="10">
    <source>
        <dbReference type="ARBA" id="ARBA00054059"/>
    </source>
</evidence>
<feature type="compositionally biased region" description="Low complexity" evidence="14">
    <location>
        <begin position="391"/>
        <end position="402"/>
    </location>
</feature>
<organism evidence="15 16">
    <name type="scientific">Mastacembelus armatus</name>
    <name type="common">zig-zag eel</name>
    <dbReference type="NCBI Taxonomy" id="205130"/>
    <lineage>
        <taxon>Eukaryota</taxon>
        <taxon>Metazoa</taxon>
        <taxon>Chordata</taxon>
        <taxon>Craniata</taxon>
        <taxon>Vertebrata</taxon>
        <taxon>Euteleostomi</taxon>
        <taxon>Actinopterygii</taxon>
        <taxon>Neopterygii</taxon>
        <taxon>Teleostei</taxon>
        <taxon>Neoteleostei</taxon>
        <taxon>Acanthomorphata</taxon>
        <taxon>Anabantaria</taxon>
        <taxon>Synbranchiformes</taxon>
        <taxon>Mastacembelidae</taxon>
        <taxon>Mastacembelus</taxon>
    </lineage>
</organism>
<evidence type="ECO:0000313" key="16">
    <source>
        <dbReference type="Proteomes" id="UP000261640"/>
    </source>
</evidence>
<dbReference type="GO" id="GO:0051301">
    <property type="term" value="P:cell division"/>
    <property type="evidence" value="ECO:0007669"/>
    <property type="project" value="UniProtKB-KW"/>
</dbReference>
<feature type="compositionally biased region" description="Basic and acidic residues" evidence="14">
    <location>
        <begin position="406"/>
        <end position="429"/>
    </location>
</feature>
<dbReference type="FunFam" id="3.80.10.10:FF:000171">
    <property type="entry name" value="Leucine rich repeat and coiled-coil centrosomal protein 1"/>
    <property type="match status" value="1"/>
</dbReference>
<keyword evidence="7 13" id="KW-0175">Coiled coil</keyword>
<evidence type="ECO:0000256" key="4">
    <source>
        <dbReference type="ARBA" id="ARBA00022618"/>
    </source>
</evidence>
<evidence type="ECO:0000256" key="11">
    <source>
        <dbReference type="ARBA" id="ARBA00061329"/>
    </source>
</evidence>
<dbReference type="PROSITE" id="PS51450">
    <property type="entry name" value="LRR"/>
    <property type="match status" value="4"/>
</dbReference>
<dbReference type="Gene3D" id="3.80.10.10">
    <property type="entry name" value="Ribonuclease Inhibitor"/>
    <property type="match status" value="2"/>
</dbReference>
<evidence type="ECO:0000256" key="14">
    <source>
        <dbReference type="SAM" id="MobiDB-lite"/>
    </source>
</evidence>
<dbReference type="RefSeq" id="XP_026170373.1">
    <property type="nucleotide sequence ID" value="XM_026314588.1"/>
</dbReference>
<evidence type="ECO:0000256" key="13">
    <source>
        <dbReference type="SAM" id="Coils"/>
    </source>
</evidence>
<keyword evidence="8" id="KW-0206">Cytoskeleton</keyword>
<keyword evidence="5" id="KW-0677">Repeat</keyword>
<dbReference type="InterPro" id="IPR001611">
    <property type="entry name" value="Leu-rich_rpt"/>
</dbReference>
<evidence type="ECO:0000256" key="3">
    <source>
        <dbReference type="ARBA" id="ARBA00022614"/>
    </source>
</evidence>
<dbReference type="SUPFAM" id="SSF52058">
    <property type="entry name" value="L domain-like"/>
    <property type="match status" value="2"/>
</dbReference>